<feature type="region of interest" description="Disordered" evidence="1">
    <location>
        <begin position="1"/>
        <end position="21"/>
    </location>
</feature>
<feature type="compositionally biased region" description="Low complexity" evidence="1">
    <location>
        <begin position="196"/>
        <end position="207"/>
    </location>
</feature>
<feature type="compositionally biased region" description="Low complexity" evidence="1">
    <location>
        <begin position="45"/>
        <end position="62"/>
    </location>
</feature>
<sequence length="223" mass="23233">MEGVGARLGRTSARYGPATTFTGPVRKWRKEWVPVAAPAAAAANNANANANGGGATSSASTGSGRGSRGNNLLLFKWAPVNGANGGGGGGDGEQAAAAVETATRRRRYVPVSVVEEERQESAKSDDENKGNDGDPSPDETEASNGKTDINDTPMDESQASDEDARDSVKNGGGTDLNLNLGLKDLDGDNEGDAAEQQEAAKNQQTENNRLKRKSVTPDLEMRM</sequence>
<gene>
    <name evidence="2" type="ORF">URODEC1_LOCUS66099</name>
</gene>
<dbReference type="EMBL" id="OZ075136">
    <property type="protein sequence ID" value="CAL5002742.1"/>
    <property type="molecule type" value="Genomic_DNA"/>
</dbReference>
<dbReference type="PANTHER" id="PTHR34572">
    <property type="entry name" value="GOLGIN FAMILY A PROTEIN"/>
    <property type="match status" value="1"/>
</dbReference>
<feature type="compositionally biased region" description="Gly residues" evidence="1">
    <location>
        <begin position="83"/>
        <end position="92"/>
    </location>
</feature>
<dbReference type="AlphaFoldDB" id="A0ABC9BLN1"/>
<name>A0ABC9BLN1_9POAL</name>
<evidence type="ECO:0000313" key="2">
    <source>
        <dbReference type="EMBL" id="CAL5002742.1"/>
    </source>
</evidence>
<organism evidence="2 3">
    <name type="scientific">Urochloa decumbens</name>
    <dbReference type="NCBI Taxonomy" id="240449"/>
    <lineage>
        <taxon>Eukaryota</taxon>
        <taxon>Viridiplantae</taxon>
        <taxon>Streptophyta</taxon>
        <taxon>Embryophyta</taxon>
        <taxon>Tracheophyta</taxon>
        <taxon>Spermatophyta</taxon>
        <taxon>Magnoliopsida</taxon>
        <taxon>Liliopsida</taxon>
        <taxon>Poales</taxon>
        <taxon>Poaceae</taxon>
        <taxon>PACMAD clade</taxon>
        <taxon>Panicoideae</taxon>
        <taxon>Panicodae</taxon>
        <taxon>Paniceae</taxon>
        <taxon>Melinidinae</taxon>
        <taxon>Urochloa</taxon>
    </lineage>
</organism>
<accession>A0ABC9BLN1</accession>
<dbReference type="PANTHER" id="PTHR34572:SF1">
    <property type="entry name" value="GOLGIN FAMILY A PROTEIN"/>
    <property type="match status" value="1"/>
</dbReference>
<keyword evidence="3" id="KW-1185">Reference proteome</keyword>
<evidence type="ECO:0000256" key="1">
    <source>
        <dbReference type="SAM" id="MobiDB-lite"/>
    </source>
</evidence>
<reference evidence="3" key="1">
    <citation type="submission" date="2024-06" db="EMBL/GenBank/DDBJ databases">
        <authorList>
            <person name="Ryan C."/>
        </authorList>
    </citation>
    <scope>NUCLEOTIDE SEQUENCE [LARGE SCALE GENOMIC DNA]</scope>
</reference>
<dbReference type="Proteomes" id="UP001497457">
    <property type="component" value="Chromosome 26rd"/>
</dbReference>
<feature type="compositionally biased region" description="Basic and acidic residues" evidence="1">
    <location>
        <begin position="115"/>
        <end position="132"/>
    </location>
</feature>
<proteinExistence type="predicted"/>
<evidence type="ECO:0000313" key="3">
    <source>
        <dbReference type="Proteomes" id="UP001497457"/>
    </source>
</evidence>
<reference evidence="2 3" key="2">
    <citation type="submission" date="2024-10" db="EMBL/GenBank/DDBJ databases">
        <authorList>
            <person name="Ryan C."/>
        </authorList>
    </citation>
    <scope>NUCLEOTIDE SEQUENCE [LARGE SCALE GENOMIC DNA]</scope>
</reference>
<feature type="region of interest" description="Disordered" evidence="1">
    <location>
        <begin position="45"/>
        <end position="223"/>
    </location>
</feature>
<protein>
    <submittedName>
        <fullName evidence="2">Uncharacterized protein</fullName>
    </submittedName>
</protein>